<comment type="cofactor">
    <cofactor evidence="1">
        <name>[4Fe-4S] cluster</name>
        <dbReference type="ChEBI" id="CHEBI:49883"/>
    </cofactor>
</comment>
<dbReference type="GO" id="GO:0051539">
    <property type="term" value="F:4 iron, 4 sulfur cluster binding"/>
    <property type="evidence" value="ECO:0007669"/>
    <property type="project" value="UniProtKB-UniRule"/>
</dbReference>
<dbReference type="GO" id="GO:0046872">
    <property type="term" value="F:metal ion binding"/>
    <property type="evidence" value="ECO:0007669"/>
    <property type="project" value="UniProtKB-KW"/>
</dbReference>
<dbReference type="EMBL" id="CVRY01000006">
    <property type="protein sequence ID" value="CRL64166.1"/>
    <property type="molecule type" value="Genomic_DNA"/>
</dbReference>
<evidence type="ECO:0000313" key="3">
    <source>
        <dbReference type="EMBL" id="MBJ2119133.1"/>
    </source>
</evidence>
<comment type="function">
    <text evidence="1">Required for O(2)-independent ubiquinone (coenzyme Q) biosynthesis. Together with UbiU, is essential for the C6-hydroxylation reaction in the oxygen-independent ubiquinone biosynthesis pathway.</text>
</comment>
<keyword evidence="5" id="KW-1185">Reference proteome</keyword>
<evidence type="ECO:0000256" key="1">
    <source>
        <dbReference type="HAMAP-Rule" id="MF_02233"/>
    </source>
</evidence>
<dbReference type="UniPathway" id="UPA00232"/>
<organism evidence="2 4">
    <name type="scientific">Proteus penneri</name>
    <dbReference type="NCBI Taxonomy" id="102862"/>
    <lineage>
        <taxon>Bacteria</taxon>
        <taxon>Pseudomonadati</taxon>
        <taxon>Pseudomonadota</taxon>
        <taxon>Gammaproteobacteria</taxon>
        <taxon>Enterobacterales</taxon>
        <taxon>Morganellaceae</taxon>
        <taxon>Proteus</taxon>
    </lineage>
</organism>
<dbReference type="EMBL" id="JAEKCB010000009">
    <property type="protein sequence ID" value="MBJ2119133.1"/>
    <property type="molecule type" value="Genomic_DNA"/>
</dbReference>
<keyword evidence="1" id="KW-0408">Iron</keyword>
<gene>
    <name evidence="1" type="primary">ubiV</name>
    <name evidence="2" type="ORF">BN1804_02845</name>
    <name evidence="3" type="ORF">JFQ69_15845</name>
</gene>
<feature type="binding site" evidence="1">
    <location>
        <position position="180"/>
    </location>
    <ligand>
        <name>[4Fe-4S] cluster</name>
        <dbReference type="ChEBI" id="CHEBI:49883"/>
    </ligand>
</feature>
<protein>
    <recommendedName>
        <fullName evidence="1">Ubiquinone biosynthesis protein UbiV</fullName>
    </recommendedName>
</protein>
<dbReference type="Pfam" id="PF01136">
    <property type="entry name" value="Peptidase_U32"/>
    <property type="match status" value="1"/>
</dbReference>
<feature type="binding site" evidence="1">
    <location>
        <position position="39"/>
    </location>
    <ligand>
        <name>[4Fe-4S] cluster</name>
        <dbReference type="ChEBI" id="CHEBI:49883"/>
    </ligand>
</feature>
<evidence type="ECO:0000313" key="5">
    <source>
        <dbReference type="Proteomes" id="UP000619976"/>
    </source>
</evidence>
<dbReference type="RefSeq" id="WP_072064544.1">
    <property type="nucleotide sequence ID" value="NZ_CAXOLJ010000005.1"/>
</dbReference>
<dbReference type="GeneID" id="76525090"/>
<reference evidence="3 5" key="3">
    <citation type="submission" date="2020-12" db="EMBL/GenBank/DDBJ databases">
        <title>Enhanced detection system for hospital associated transmission using whole genome sequencing surveillance.</title>
        <authorList>
            <person name="Harrison L.H."/>
            <person name="Van Tyne D."/>
            <person name="Marsh J.W."/>
            <person name="Griffith M.P."/>
            <person name="Snyder D.J."/>
            <person name="Cooper V.S."/>
            <person name="Mustapha M."/>
        </authorList>
    </citation>
    <scope>NUCLEOTIDE SEQUENCE [LARGE SCALE GENOMIC DNA]</scope>
    <source>
        <strain evidence="3 5">PR00195</strain>
    </source>
</reference>
<dbReference type="Proteomes" id="UP000619976">
    <property type="component" value="Unassembled WGS sequence"/>
</dbReference>
<proteinExistence type="inferred from homology"/>
<keyword evidence="1" id="KW-0004">4Fe-4S</keyword>
<reference evidence="2" key="2">
    <citation type="submission" date="2015-06" db="EMBL/GenBank/DDBJ databases">
        <authorList>
            <person name="Urmite Genomes Urmite Genomes"/>
        </authorList>
    </citation>
    <scope>NUCLEOTIDE SEQUENCE [LARGE SCALE GENOMIC DNA]</scope>
    <source>
        <strain evidence="2">CSUR P1867</strain>
    </source>
</reference>
<dbReference type="NCBIfam" id="NF011991">
    <property type="entry name" value="PRK15447.1"/>
    <property type="match status" value="1"/>
</dbReference>
<name>A0A0G4QF01_9GAMM</name>
<comment type="similarity">
    <text evidence="1">Belongs to the peptidase U32 family. UbiV subfamily.</text>
</comment>
<keyword evidence="1" id="KW-0479">Metal-binding</keyword>
<dbReference type="HAMAP" id="MF_02233">
    <property type="entry name" value="UbiV"/>
    <property type="match status" value="1"/>
</dbReference>
<dbReference type="Proteomes" id="UP000183920">
    <property type="component" value="Unassembled WGS sequence"/>
</dbReference>
<dbReference type="InterPro" id="IPR001539">
    <property type="entry name" value="Peptidase_U32"/>
</dbReference>
<sequence>MKYALGSVLYYWQKETLETFYEKAKQCDADIIYLGETVCSKRREIKPQDWINLAKEVAKSGKQVVLSTLALLQAPSELKEIAKLVDNGEFLVEAHDFGVINMLYERNLPFVAGHGLNCYNAYALRLLYKQGMIRWCMPVELSREWLNNLLIQCEELAIRDKFEVEVLAYGHLPLAYSARCFTARSENRSKDDCETCCQKYPQGREVLSQENQQVFVLNGIQTQSGYCYNLGNDLASMAGLVDIIRLSPESDTIFDTLQQFRRNEQGQQPLTTIHHHDCNGYWRKLAGLELVE</sequence>
<dbReference type="InterPro" id="IPR043693">
    <property type="entry name" value="UbiV"/>
</dbReference>
<dbReference type="PANTHER" id="PTHR30217">
    <property type="entry name" value="PEPTIDASE U32 FAMILY"/>
    <property type="match status" value="1"/>
</dbReference>
<dbReference type="PANTHER" id="PTHR30217:SF11">
    <property type="entry name" value="UBIQUINONE BIOSYNTHESIS PROTEIN UBIV"/>
    <property type="match status" value="1"/>
</dbReference>
<dbReference type="InterPro" id="IPR051454">
    <property type="entry name" value="RNA/ubiquinone_mod_enzymes"/>
</dbReference>
<feature type="binding site" evidence="1">
    <location>
        <position position="193"/>
    </location>
    <ligand>
        <name>[4Fe-4S] cluster</name>
        <dbReference type="ChEBI" id="CHEBI:49883"/>
    </ligand>
</feature>
<evidence type="ECO:0000313" key="2">
    <source>
        <dbReference type="EMBL" id="CRL64166.1"/>
    </source>
</evidence>
<comment type="pathway">
    <text evidence="1">Cofactor biosynthesis; ubiquinone biosynthesis.</text>
</comment>
<accession>A0A0G4QF01</accession>
<comment type="subunit">
    <text evidence="1">Forms a heterodimer with UbiU.</text>
</comment>
<dbReference type="GO" id="GO:0006744">
    <property type="term" value="P:ubiquinone biosynthetic process"/>
    <property type="evidence" value="ECO:0007669"/>
    <property type="project" value="UniProtKB-UniRule"/>
</dbReference>
<reference evidence="4" key="1">
    <citation type="submission" date="2015-06" db="EMBL/GenBank/DDBJ databases">
        <authorList>
            <person name="Urmite Genomes"/>
        </authorList>
    </citation>
    <scope>NUCLEOTIDE SEQUENCE [LARGE SCALE GENOMIC DNA]</scope>
    <source>
        <strain evidence="4">CSUR P1867</strain>
    </source>
</reference>
<feature type="binding site" evidence="1">
    <location>
        <position position="197"/>
    </location>
    <ligand>
        <name>[4Fe-4S] cluster</name>
        <dbReference type="ChEBI" id="CHEBI:49883"/>
    </ligand>
</feature>
<keyword evidence="1" id="KW-0411">Iron-sulfur</keyword>
<evidence type="ECO:0000313" key="4">
    <source>
        <dbReference type="Proteomes" id="UP000183920"/>
    </source>
</evidence>
<accession>A0A379EHR1</accession>
<dbReference type="AlphaFoldDB" id="A0A0G4QF01"/>
<keyword evidence="1" id="KW-0831">Ubiquinone biosynthesis</keyword>